<sequence length="245" mass="27165">MDMPFPRSIAGPTALRAQLCISGGRGDANIRTSIHHTLVAQASDTTTIQSQQQEHGSARYCSSHARCASTEAAWRKRARAPPCGGREGLVSLPRHATAYGSGQTAWRVRAWRVTGGARPRQHGSTRPGGMGTRTVNAQPSRPRERADPAVREVAPAREGRDAATNPKLRGFYRFQKEYFDELVHKKIIRVSCEQIEEIEEPKTVKDEGVKDLEKKLEKMMWKMNCFIVCLAIVVFGVLVKSIVMA</sequence>
<proteinExistence type="predicted"/>
<evidence type="ECO:0000313" key="4">
    <source>
        <dbReference type="Proteomes" id="UP000604825"/>
    </source>
</evidence>
<evidence type="ECO:0000256" key="1">
    <source>
        <dbReference type="SAM" id="MobiDB-lite"/>
    </source>
</evidence>
<evidence type="ECO:0000256" key="2">
    <source>
        <dbReference type="SAM" id="Phobius"/>
    </source>
</evidence>
<keyword evidence="2" id="KW-0812">Transmembrane</keyword>
<protein>
    <submittedName>
        <fullName evidence="3">Uncharacterized protein</fullName>
    </submittedName>
</protein>
<keyword evidence="4" id="KW-1185">Reference proteome</keyword>
<evidence type="ECO:0000313" key="3">
    <source>
        <dbReference type="EMBL" id="CAD6333260.1"/>
    </source>
</evidence>
<dbReference type="AlphaFoldDB" id="A0A811RVY8"/>
<dbReference type="Proteomes" id="UP000604825">
    <property type="component" value="Unassembled WGS sequence"/>
</dbReference>
<organism evidence="3 4">
    <name type="scientific">Miscanthus lutarioriparius</name>
    <dbReference type="NCBI Taxonomy" id="422564"/>
    <lineage>
        <taxon>Eukaryota</taxon>
        <taxon>Viridiplantae</taxon>
        <taxon>Streptophyta</taxon>
        <taxon>Embryophyta</taxon>
        <taxon>Tracheophyta</taxon>
        <taxon>Spermatophyta</taxon>
        <taxon>Magnoliopsida</taxon>
        <taxon>Liliopsida</taxon>
        <taxon>Poales</taxon>
        <taxon>Poaceae</taxon>
        <taxon>PACMAD clade</taxon>
        <taxon>Panicoideae</taxon>
        <taxon>Andropogonodae</taxon>
        <taxon>Andropogoneae</taxon>
        <taxon>Saccharinae</taxon>
        <taxon>Miscanthus</taxon>
    </lineage>
</organism>
<keyword evidence="2" id="KW-1133">Transmembrane helix</keyword>
<feature type="transmembrane region" description="Helical" evidence="2">
    <location>
        <begin position="223"/>
        <end position="243"/>
    </location>
</feature>
<gene>
    <name evidence="3" type="ORF">NCGR_LOCUS57358</name>
</gene>
<reference evidence="3" key="1">
    <citation type="submission" date="2020-10" db="EMBL/GenBank/DDBJ databases">
        <authorList>
            <person name="Han B."/>
            <person name="Lu T."/>
            <person name="Zhao Q."/>
            <person name="Huang X."/>
            <person name="Zhao Y."/>
        </authorList>
    </citation>
    <scope>NUCLEOTIDE SEQUENCE</scope>
</reference>
<keyword evidence="2" id="KW-0472">Membrane</keyword>
<comment type="caution">
    <text evidence="3">The sequence shown here is derived from an EMBL/GenBank/DDBJ whole genome shotgun (WGS) entry which is preliminary data.</text>
</comment>
<feature type="region of interest" description="Disordered" evidence="1">
    <location>
        <begin position="115"/>
        <end position="160"/>
    </location>
</feature>
<dbReference type="EMBL" id="CAJGYO010000017">
    <property type="protein sequence ID" value="CAD6333260.1"/>
    <property type="molecule type" value="Genomic_DNA"/>
</dbReference>
<name>A0A811RVY8_9POAL</name>
<feature type="compositionally biased region" description="Basic and acidic residues" evidence="1">
    <location>
        <begin position="141"/>
        <end position="160"/>
    </location>
</feature>
<accession>A0A811RVY8</accession>